<sequence>MNNNSNTVDQSHQIQNDINHLKIQNKIMEIEDWIDLIEKHIAKNNLVNQLNLKNSIDNSNEPYRDMFKMPWQMKSNETNSKCKFSIIFDKFL</sequence>
<reference evidence="1 2" key="1">
    <citation type="submission" date="2015-12" db="EMBL/GenBank/DDBJ databases">
        <title>Dictyostelia acquired genes for synthesis and detection of signals that induce cell-type specialization by lateral gene transfer from prokaryotes.</title>
        <authorList>
            <person name="Gloeckner G."/>
            <person name="Schaap P."/>
        </authorList>
    </citation>
    <scope>NUCLEOTIDE SEQUENCE [LARGE SCALE GENOMIC DNA]</scope>
    <source>
        <strain evidence="1 2">TK</strain>
    </source>
</reference>
<keyword evidence="2" id="KW-1185">Reference proteome</keyword>
<gene>
    <name evidence="1" type="ORF">DLAC_11209</name>
</gene>
<dbReference type="InParanoid" id="A0A151Z3H7"/>
<comment type="caution">
    <text evidence="1">The sequence shown here is derived from an EMBL/GenBank/DDBJ whole genome shotgun (WGS) entry which is preliminary data.</text>
</comment>
<evidence type="ECO:0000313" key="1">
    <source>
        <dbReference type="EMBL" id="KYQ88495.1"/>
    </source>
</evidence>
<organism evidence="1 2">
    <name type="scientific">Tieghemostelium lacteum</name>
    <name type="common">Slime mold</name>
    <name type="synonym">Dictyostelium lacteum</name>
    <dbReference type="NCBI Taxonomy" id="361077"/>
    <lineage>
        <taxon>Eukaryota</taxon>
        <taxon>Amoebozoa</taxon>
        <taxon>Evosea</taxon>
        <taxon>Eumycetozoa</taxon>
        <taxon>Dictyostelia</taxon>
        <taxon>Dictyosteliales</taxon>
        <taxon>Raperosteliaceae</taxon>
        <taxon>Tieghemostelium</taxon>
    </lineage>
</organism>
<accession>A0A151Z3H7</accession>
<protein>
    <submittedName>
        <fullName evidence="1">Uncharacterized protein</fullName>
    </submittedName>
</protein>
<dbReference type="EMBL" id="LODT01000051">
    <property type="protein sequence ID" value="KYQ88495.1"/>
    <property type="molecule type" value="Genomic_DNA"/>
</dbReference>
<name>A0A151Z3H7_TIELA</name>
<proteinExistence type="predicted"/>
<evidence type="ECO:0000313" key="2">
    <source>
        <dbReference type="Proteomes" id="UP000076078"/>
    </source>
</evidence>
<dbReference type="AlphaFoldDB" id="A0A151Z3H7"/>
<dbReference type="Proteomes" id="UP000076078">
    <property type="component" value="Unassembled WGS sequence"/>
</dbReference>